<protein>
    <submittedName>
        <fullName evidence="2">Secreted protein containing PEP-CTERM bacterial domain</fullName>
    </submittedName>
</protein>
<keyword evidence="1" id="KW-0732">Signal</keyword>
<name>F2AN00_RHOBT</name>
<dbReference type="Proteomes" id="UP000006222">
    <property type="component" value="Unassembled WGS sequence"/>
</dbReference>
<sequence>MSKLFTALIVFFATVAASTSEGAIVLSFGPATAMGMPGAFAPGTTISIPILAYNDNAGTPQTVDNISLNLDYGGPAGAPNGGANLTPFENLTVSSGDIGFSAGFGVVLDDAFQIALGRDRTISGSGPDVTLSANPGSPDTLFVLGMDIAPGTADGDYSIVLTGTASFTNDGVTVSGIPEFNPGVVSVAGAAAVPEPGSMLTLAGAFVVGGVRHWRRRRRGSAEVVAA</sequence>
<dbReference type="EMBL" id="AFAR01000060">
    <property type="protein sequence ID" value="EGF28966.1"/>
    <property type="molecule type" value="Genomic_DNA"/>
</dbReference>
<accession>F2AN00</accession>
<comment type="caution">
    <text evidence="2">The sequence shown here is derived from an EMBL/GenBank/DDBJ whole genome shotgun (WGS) entry which is preliminary data.</text>
</comment>
<feature type="signal peptide" evidence="1">
    <location>
        <begin position="1"/>
        <end position="22"/>
    </location>
</feature>
<dbReference type="AlphaFoldDB" id="F2AN00"/>
<evidence type="ECO:0000256" key="1">
    <source>
        <dbReference type="SAM" id="SignalP"/>
    </source>
</evidence>
<proteinExistence type="predicted"/>
<evidence type="ECO:0000313" key="3">
    <source>
        <dbReference type="Proteomes" id="UP000006222"/>
    </source>
</evidence>
<gene>
    <name evidence="2" type="ORF">RBWH47_03082</name>
</gene>
<reference evidence="2 3" key="1">
    <citation type="journal article" date="2013" name="Mar. Genomics">
        <title>Expression of sulfatases in Rhodopirellula baltica and the diversity of sulfatases in the genus Rhodopirellula.</title>
        <authorList>
            <person name="Wegner C.E."/>
            <person name="Richter-Heitmann T."/>
            <person name="Klindworth A."/>
            <person name="Klockow C."/>
            <person name="Richter M."/>
            <person name="Achstetter T."/>
            <person name="Glockner F.O."/>
            <person name="Harder J."/>
        </authorList>
    </citation>
    <scope>NUCLEOTIDE SEQUENCE [LARGE SCALE GENOMIC DNA]</scope>
    <source>
        <strain evidence="2 3">WH47</strain>
    </source>
</reference>
<evidence type="ECO:0000313" key="2">
    <source>
        <dbReference type="EMBL" id="EGF28966.1"/>
    </source>
</evidence>
<organism evidence="2 3">
    <name type="scientific">Rhodopirellula baltica WH47</name>
    <dbReference type="NCBI Taxonomy" id="991778"/>
    <lineage>
        <taxon>Bacteria</taxon>
        <taxon>Pseudomonadati</taxon>
        <taxon>Planctomycetota</taxon>
        <taxon>Planctomycetia</taxon>
        <taxon>Pirellulales</taxon>
        <taxon>Pirellulaceae</taxon>
        <taxon>Rhodopirellula</taxon>
    </lineage>
</organism>
<feature type="chain" id="PRO_5003279043" evidence="1">
    <location>
        <begin position="23"/>
        <end position="227"/>
    </location>
</feature>